<keyword evidence="1" id="KW-0732">Signal</keyword>
<accession>A0A1L4DGK0</accession>
<dbReference type="RefSeq" id="WP_073999403.1">
    <property type="nucleotide sequence ID" value="NZ_CP018269.1"/>
</dbReference>
<dbReference type="PROSITE" id="PS51257">
    <property type="entry name" value="PROKAR_LIPOPROTEIN"/>
    <property type="match status" value="1"/>
</dbReference>
<feature type="chain" id="PRO_5013131940" description="Lipoprotein" evidence="1">
    <location>
        <begin position="21"/>
        <end position="192"/>
    </location>
</feature>
<organism evidence="2">
    <name type="scientific">Borreliella afzelii</name>
    <name type="common">Borrelia afzelii</name>
    <dbReference type="NCBI Taxonomy" id="29518"/>
    <lineage>
        <taxon>Bacteria</taxon>
        <taxon>Pseudomonadati</taxon>
        <taxon>Spirochaetota</taxon>
        <taxon>Spirochaetia</taxon>
        <taxon>Spirochaetales</taxon>
        <taxon>Borreliaceae</taxon>
        <taxon>Borreliella</taxon>
    </lineage>
</organism>
<dbReference type="AlphaFoldDB" id="A0A1L4DGK0"/>
<reference evidence="2" key="1">
    <citation type="submission" date="2016-11" db="EMBL/GenBank/DDBJ databases">
        <title>Borrelia afzelii Genome sequencing and assembly.</title>
        <authorList>
            <person name="Bontemps-Gallo S."/>
        </authorList>
    </citation>
    <scope>NUCLEOTIDE SEQUENCE</scope>
    <source>
        <strain evidence="2">BO23</strain>
        <plasmid evidence="2">unnamed</plasmid>
    </source>
</reference>
<geneLocation type="plasmid" evidence="2">
    <name>unnamed</name>
</geneLocation>
<evidence type="ECO:0008006" key="3">
    <source>
        <dbReference type="Google" id="ProtNLM"/>
    </source>
</evidence>
<protein>
    <recommendedName>
        <fullName evidence="3">Lipoprotein</fullName>
    </recommendedName>
</protein>
<sequence>MHKKLLILIIFIFFSCNLSKSEQNNQISALDPEKTKEYQKNESQTNIQFSNEIKALKFISETTITTENTTVNSNIDDPPHTTTILKIEKQNNGNIIINEATRKLLEIQKEKIYKFKESIQYGINFRVKDIRENQNNSVSTHYIAVDGYREYVHFSLPIITKSSSNDNKKIASYFGETYIIKIDDLLKIIDSL</sequence>
<dbReference type="EMBL" id="CP018269">
    <property type="protein sequence ID" value="APJ09334.1"/>
    <property type="molecule type" value="Genomic_DNA"/>
</dbReference>
<keyword evidence="2" id="KW-0614">Plasmid</keyword>
<name>A0A1L4DGK0_BORAF</name>
<evidence type="ECO:0000313" key="2">
    <source>
        <dbReference type="EMBL" id="APJ09334.1"/>
    </source>
</evidence>
<feature type="signal peptide" evidence="1">
    <location>
        <begin position="1"/>
        <end position="20"/>
    </location>
</feature>
<evidence type="ECO:0000256" key="1">
    <source>
        <dbReference type="SAM" id="SignalP"/>
    </source>
</evidence>
<proteinExistence type="predicted"/>
<gene>
    <name evidence="2" type="ORF">BLA32_05560</name>
</gene>